<dbReference type="GO" id="GO:0008168">
    <property type="term" value="F:methyltransferase activity"/>
    <property type="evidence" value="ECO:0007669"/>
    <property type="project" value="UniProtKB-KW"/>
</dbReference>
<proteinExistence type="inferred from homology"/>
<dbReference type="GO" id="GO:0005802">
    <property type="term" value="C:trans-Golgi network"/>
    <property type="evidence" value="ECO:0007669"/>
    <property type="project" value="TreeGrafter"/>
</dbReference>
<evidence type="ECO:0000256" key="5">
    <source>
        <dbReference type="ARBA" id="ARBA00022968"/>
    </source>
</evidence>
<evidence type="ECO:0000256" key="11">
    <source>
        <dbReference type="SAM" id="Phobius"/>
    </source>
</evidence>
<dbReference type="AlphaFoldDB" id="A0A8J4QZU0"/>
<gene>
    <name evidence="12" type="ORF">CMV_013439</name>
</gene>
<feature type="compositionally biased region" description="Basic and acidic residues" evidence="10">
    <location>
        <begin position="329"/>
        <end position="338"/>
    </location>
</feature>
<dbReference type="Gene3D" id="3.40.50.150">
    <property type="entry name" value="Vaccinia Virus protein VP39"/>
    <property type="match status" value="1"/>
</dbReference>
<comment type="caution">
    <text evidence="12">The sequence shown here is derived from an EMBL/GenBank/DDBJ whole genome shotgun (WGS) entry which is preliminary data.</text>
</comment>
<organism evidence="12 13">
    <name type="scientific">Castanea mollissima</name>
    <name type="common">Chinese chestnut</name>
    <dbReference type="NCBI Taxonomy" id="60419"/>
    <lineage>
        <taxon>Eukaryota</taxon>
        <taxon>Viridiplantae</taxon>
        <taxon>Streptophyta</taxon>
        <taxon>Embryophyta</taxon>
        <taxon>Tracheophyta</taxon>
        <taxon>Spermatophyta</taxon>
        <taxon>Magnoliopsida</taxon>
        <taxon>eudicotyledons</taxon>
        <taxon>Gunneridae</taxon>
        <taxon>Pentapetalae</taxon>
        <taxon>rosids</taxon>
        <taxon>fabids</taxon>
        <taxon>Fagales</taxon>
        <taxon>Fagaceae</taxon>
        <taxon>Castanea</taxon>
    </lineage>
</organism>
<evidence type="ECO:0000256" key="6">
    <source>
        <dbReference type="ARBA" id="ARBA00022989"/>
    </source>
</evidence>
<sequence>MGKSRISKRTSSSTNSYASTATTLVFLALCVLGVWMLSSNSVTPPETTTRNTITRKEPQTTTTKSNLPAFEDNPGDLPDDAIKSDDEANDNGGKSQQDQKVAILPEISKDSIVDNGGDAIITDKQESSAEDLHGKESSEEQEKHKESENQNTEESSFTQNQRIEETTSEESKQTSINNEESEQSRVSEENNVENQKPNENIQMPDELDQEKRLQQQLKEDENRENTQESQYNEDQQQQQQQPKDVEMSNEEKPETQPQKEYQDESQQTQAGSQETQQKEDTKEEGNTESNKGTESNTVETFPAVENTVIPKESKESKKSWATQATQSANEKERRKDESSGNEGTYETTWQLCNLTAGPDYIPCLDNEKAVKKLRSTKHFEHRERHCPEEGPTCLVPVPEGYKKPIEWPKSRDKIWYHNVPHTKLAEVKGHQNWVKVTGEFLTFPGGGTQFIHGALHYIDFLQQSVPAIAWGKQTRVILDVGCGVASFGGYLFERNVIAMSFAPKDEHEAQVQFALERGIPAISAVMGSQRLQFPSRVFDVVHCARCRVPWHADDGLHLLELNRVLRPGGYFVWSATPVYQKLPEDVEIWKVMFLAMSSLTASMCWELVTIKKDKLNSIGAAIYRKPTTNDCYNQRKHKRPPMCKEDDDPNAAWYVPLQACMHPVPVDNAERGTKWPEPWPRRVQTPPYWLNSSQMGIYGKPSPEDFATDYEHWKRVVSKSYLTSLGISWSNVRNVMDMRAVYGGFAAALKDLPVWVMNVVNIDSPDTLPIIYERGLFGIYHDWCESFSTYPRTYDLLHADHLFSRLKKRCKLAPVMAEVDRIVRPGGKVIVRDESSIFREVENLLKSLHWEVHVTISKNQEGLLSAQKGDWRPDTYVDSS</sequence>
<feature type="compositionally biased region" description="Basic and acidic residues" evidence="10">
    <location>
        <begin position="209"/>
        <end position="226"/>
    </location>
</feature>
<dbReference type="GO" id="GO:0005768">
    <property type="term" value="C:endosome"/>
    <property type="evidence" value="ECO:0007669"/>
    <property type="project" value="TreeGrafter"/>
</dbReference>
<keyword evidence="6 11" id="KW-1133">Transmembrane helix</keyword>
<keyword evidence="3" id="KW-0808">Transferase</keyword>
<dbReference type="Proteomes" id="UP000737018">
    <property type="component" value="Unassembled WGS sequence"/>
</dbReference>
<feature type="compositionally biased region" description="Polar residues" evidence="10">
    <location>
        <begin position="319"/>
        <end position="328"/>
    </location>
</feature>
<dbReference type="OrthoDB" id="2013972at2759"/>
<evidence type="ECO:0000256" key="2">
    <source>
        <dbReference type="ARBA" id="ARBA00022603"/>
    </source>
</evidence>
<feature type="region of interest" description="Disordered" evidence="10">
    <location>
        <begin position="40"/>
        <end position="344"/>
    </location>
</feature>
<comment type="subcellular location">
    <subcellularLocation>
        <location evidence="9">Endomembrane system</location>
        <topology evidence="9">Single-pass type II membrane protein</topology>
    </subcellularLocation>
</comment>
<evidence type="ECO:0000256" key="4">
    <source>
        <dbReference type="ARBA" id="ARBA00022692"/>
    </source>
</evidence>
<keyword evidence="7 11" id="KW-0472">Membrane</keyword>
<feature type="compositionally biased region" description="Basic and acidic residues" evidence="10">
    <location>
        <begin position="276"/>
        <end position="285"/>
    </location>
</feature>
<evidence type="ECO:0000313" key="13">
    <source>
        <dbReference type="Proteomes" id="UP000737018"/>
    </source>
</evidence>
<keyword evidence="2" id="KW-0489">Methyltransferase</keyword>
<dbReference type="PANTHER" id="PTHR10108">
    <property type="entry name" value="SAM-DEPENDENT METHYLTRANSFERASE"/>
    <property type="match status" value="1"/>
</dbReference>
<feature type="compositionally biased region" description="Low complexity" evidence="10">
    <location>
        <begin position="43"/>
        <end position="52"/>
    </location>
</feature>
<keyword evidence="5" id="KW-0735">Signal-anchor</keyword>
<evidence type="ECO:0000256" key="3">
    <source>
        <dbReference type="ARBA" id="ARBA00022679"/>
    </source>
</evidence>
<feature type="compositionally biased region" description="Basic and acidic residues" evidence="10">
    <location>
        <begin position="121"/>
        <end position="148"/>
    </location>
</feature>
<evidence type="ECO:0000256" key="9">
    <source>
        <dbReference type="ARBA" id="ARBA00060399"/>
    </source>
</evidence>
<keyword evidence="8" id="KW-0325">Glycoprotein</keyword>
<evidence type="ECO:0000256" key="7">
    <source>
        <dbReference type="ARBA" id="ARBA00023136"/>
    </source>
</evidence>
<reference evidence="12" key="1">
    <citation type="submission" date="2020-03" db="EMBL/GenBank/DDBJ databases">
        <title>Castanea mollissima Vanexum genome sequencing.</title>
        <authorList>
            <person name="Staton M."/>
        </authorList>
    </citation>
    <scope>NUCLEOTIDE SEQUENCE</scope>
    <source>
        <tissue evidence="12">Leaf</tissue>
    </source>
</reference>
<keyword evidence="4 11" id="KW-0812">Transmembrane</keyword>
<dbReference type="GO" id="GO:0032259">
    <property type="term" value="P:methylation"/>
    <property type="evidence" value="ECO:0007669"/>
    <property type="project" value="UniProtKB-KW"/>
</dbReference>
<dbReference type="InterPro" id="IPR004159">
    <property type="entry name" value="Put_SAM_MeTrfase"/>
</dbReference>
<dbReference type="Pfam" id="PF03141">
    <property type="entry name" value="Methyltransf_29"/>
    <property type="match status" value="1"/>
</dbReference>
<dbReference type="InterPro" id="IPR029063">
    <property type="entry name" value="SAM-dependent_MTases_sf"/>
</dbReference>
<dbReference type="SUPFAM" id="SSF53335">
    <property type="entry name" value="S-adenosyl-L-methionine-dependent methyltransferases"/>
    <property type="match status" value="2"/>
</dbReference>
<keyword evidence="13" id="KW-1185">Reference proteome</keyword>
<evidence type="ECO:0000256" key="10">
    <source>
        <dbReference type="SAM" id="MobiDB-lite"/>
    </source>
</evidence>
<feature type="compositionally biased region" description="Basic and acidic residues" evidence="10">
    <location>
        <begin position="162"/>
        <end position="172"/>
    </location>
</feature>
<feature type="compositionally biased region" description="Polar residues" evidence="10">
    <location>
        <begin position="149"/>
        <end position="161"/>
    </location>
</feature>
<feature type="compositionally biased region" description="Polar residues" evidence="10">
    <location>
        <begin position="287"/>
        <end position="299"/>
    </location>
</feature>
<evidence type="ECO:0000313" key="12">
    <source>
        <dbReference type="EMBL" id="KAF3962002.1"/>
    </source>
</evidence>
<dbReference type="CDD" id="cd02440">
    <property type="entry name" value="AdoMet_MTases"/>
    <property type="match status" value="1"/>
</dbReference>
<evidence type="ECO:0000256" key="1">
    <source>
        <dbReference type="ARBA" id="ARBA00008361"/>
    </source>
</evidence>
<name>A0A8J4QZU0_9ROSI</name>
<feature type="compositionally biased region" description="Basic and acidic residues" evidence="10">
    <location>
        <begin position="243"/>
        <end position="254"/>
    </location>
</feature>
<feature type="transmembrane region" description="Helical" evidence="11">
    <location>
        <begin position="21"/>
        <end position="38"/>
    </location>
</feature>
<evidence type="ECO:0008006" key="14">
    <source>
        <dbReference type="Google" id="ProtNLM"/>
    </source>
</evidence>
<dbReference type="EMBL" id="JRKL02001795">
    <property type="protein sequence ID" value="KAF3962002.1"/>
    <property type="molecule type" value="Genomic_DNA"/>
</dbReference>
<evidence type="ECO:0000256" key="8">
    <source>
        <dbReference type="ARBA" id="ARBA00023180"/>
    </source>
</evidence>
<accession>A0A8J4QZU0</accession>
<dbReference type="FunFam" id="3.40.50.150:FF:000084">
    <property type="entry name" value="probable methyltransferase PMT23"/>
    <property type="match status" value="1"/>
</dbReference>
<feature type="compositionally biased region" description="Low complexity" evidence="10">
    <location>
        <begin position="264"/>
        <end position="275"/>
    </location>
</feature>
<dbReference type="PANTHER" id="PTHR10108:SF1077">
    <property type="entry name" value="METHYLTRANSFERASE PMT27-RELATED"/>
    <property type="match status" value="1"/>
</dbReference>
<comment type="similarity">
    <text evidence="1">Belongs to the methyltransferase superfamily.</text>
</comment>
<protein>
    <recommendedName>
        <fullName evidence="14">Methyltransferase PMT27</fullName>
    </recommendedName>
</protein>
<feature type="compositionally biased region" description="Polar residues" evidence="10">
    <location>
        <begin position="192"/>
        <end position="201"/>
    </location>
</feature>